<proteinExistence type="predicted"/>
<sequence>MKNTKPQEKKIDWDCRLDELEKQLGITGTFRNKPCCGKCGSGLKIMVLSDDKTEYVCPRCGNNIKVEHFKKYMEK</sequence>
<gene>
    <name evidence="1" type="ORF">S01H1_20891</name>
</gene>
<dbReference type="AlphaFoldDB" id="X0TQZ7"/>
<organism evidence="1">
    <name type="scientific">marine sediment metagenome</name>
    <dbReference type="NCBI Taxonomy" id="412755"/>
    <lineage>
        <taxon>unclassified sequences</taxon>
        <taxon>metagenomes</taxon>
        <taxon>ecological metagenomes</taxon>
    </lineage>
</organism>
<name>X0TQZ7_9ZZZZ</name>
<dbReference type="EMBL" id="BARS01011496">
    <property type="protein sequence ID" value="GAF90577.1"/>
    <property type="molecule type" value="Genomic_DNA"/>
</dbReference>
<reference evidence="1" key="1">
    <citation type="journal article" date="2014" name="Front. Microbiol.">
        <title>High frequency of phylogenetically diverse reductive dehalogenase-homologous genes in deep subseafloor sedimentary metagenomes.</title>
        <authorList>
            <person name="Kawai M."/>
            <person name="Futagami T."/>
            <person name="Toyoda A."/>
            <person name="Takaki Y."/>
            <person name="Nishi S."/>
            <person name="Hori S."/>
            <person name="Arai W."/>
            <person name="Tsubouchi T."/>
            <person name="Morono Y."/>
            <person name="Uchiyama I."/>
            <person name="Ito T."/>
            <person name="Fujiyama A."/>
            <person name="Inagaki F."/>
            <person name="Takami H."/>
        </authorList>
    </citation>
    <scope>NUCLEOTIDE SEQUENCE</scope>
    <source>
        <strain evidence="1">Expedition CK06-06</strain>
    </source>
</reference>
<evidence type="ECO:0000313" key="1">
    <source>
        <dbReference type="EMBL" id="GAF90577.1"/>
    </source>
</evidence>
<accession>X0TQZ7</accession>
<protein>
    <submittedName>
        <fullName evidence="1">Uncharacterized protein</fullName>
    </submittedName>
</protein>
<comment type="caution">
    <text evidence="1">The sequence shown here is derived from an EMBL/GenBank/DDBJ whole genome shotgun (WGS) entry which is preliminary data.</text>
</comment>
<dbReference type="SUPFAM" id="SSF57586">
    <property type="entry name" value="TNF receptor-like"/>
    <property type="match status" value="1"/>
</dbReference>